<dbReference type="InterPro" id="IPR011990">
    <property type="entry name" value="TPR-like_helical_dom_sf"/>
</dbReference>
<dbReference type="SUPFAM" id="SSF48452">
    <property type="entry name" value="TPR-like"/>
    <property type="match status" value="1"/>
</dbReference>
<dbReference type="Gene3D" id="1.25.40.10">
    <property type="entry name" value="Tetratricopeptide repeat domain"/>
    <property type="match status" value="1"/>
</dbReference>
<sequence>MSESVASLYESGLERYKSGESPESLIPVFKEICDRAKKNAAAWSSLAWLYLLTNKPNQALKAAQKGVKLDKNAPQARVNLVLAMLDAGQKGVRPHVEVIQQMIGVSSEVRQELAESIEDGLSRKPDWASLQRVKAWLFE</sequence>
<accession>A0ABT3LB11</accession>
<dbReference type="Proteomes" id="UP001526426">
    <property type="component" value="Unassembled WGS sequence"/>
</dbReference>
<dbReference type="RefSeq" id="WP_265266601.1">
    <property type="nucleotide sequence ID" value="NZ_JAIHOM010000161.1"/>
</dbReference>
<reference evidence="1 2" key="1">
    <citation type="submission" date="2021-08" db="EMBL/GenBank/DDBJ databases">
        <title>Draft genome sequence of Spirulina subsalsa with high tolerance to salinity and hype-accumulation of phycocyanin.</title>
        <authorList>
            <person name="Pei H."/>
            <person name="Jiang L."/>
        </authorList>
    </citation>
    <scope>NUCLEOTIDE SEQUENCE [LARGE SCALE GENOMIC DNA]</scope>
    <source>
        <strain evidence="1 2">FACHB-351</strain>
    </source>
</reference>
<comment type="caution">
    <text evidence="1">The sequence shown here is derived from an EMBL/GenBank/DDBJ whole genome shotgun (WGS) entry which is preliminary data.</text>
</comment>
<evidence type="ECO:0000313" key="2">
    <source>
        <dbReference type="Proteomes" id="UP001526426"/>
    </source>
</evidence>
<proteinExistence type="predicted"/>
<organism evidence="1 2">
    <name type="scientific">Spirulina subsalsa FACHB-351</name>
    <dbReference type="NCBI Taxonomy" id="234711"/>
    <lineage>
        <taxon>Bacteria</taxon>
        <taxon>Bacillati</taxon>
        <taxon>Cyanobacteriota</taxon>
        <taxon>Cyanophyceae</taxon>
        <taxon>Spirulinales</taxon>
        <taxon>Spirulinaceae</taxon>
        <taxon>Spirulina</taxon>
    </lineage>
</organism>
<gene>
    <name evidence="1" type="ORF">K4A83_20740</name>
</gene>
<keyword evidence="2" id="KW-1185">Reference proteome</keyword>
<dbReference type="EMBL" id="JAIHOM010000161">
    <property type="protein sequence ID" value="MCW6038681.1"/>
    <property type="molecule type" value="Genomic_DNA"/>
</dbReference>
<protein>
    <submittedName>
        <fullName evidence="1">Uncharacterized protein</fullName>
    </submittedName>
</protein>
<evidence type="ECO:0000313" key="1">
    <source>
        <dbReference type="EMBL" id="MCW6038681.1"/>
    </source>
</evidence>
<name>A0ABT3LB11_9CYAN</name>